<name>A0A9P1MXX2_9PELO</name>
<keyword evidence="1" id="KW-1133">Transmembrane helix</keyword>
<dbReference type="OrthoDB" id="10053392at2759"/>
<evidence type="ECO:0000256" key="1">
    <source>
        <dbReference type="SAM" id="Phobius"/>
    </source>
</evidence>
<gene>
    <name evidence="3" type="ORF">CAMP_LOCUS6374</name>
</gene>
<dbReference type="EMBL" id="CANHGI010000002">
    <property type="protein sequence ID" value="CAI5443737.1"/>
    <property type="molecule type" value="Genomic_DNA"/>
</dbReference>
<evidence type="ECO:0000313" key="4">
    <source>
        <dbReference type="Proteomes" id="UP001152747"/>
    </source>
</evidence>
<dbReference type="Pfam" id="PF24413">
    <property type="entry name" value="W02B3_4_N"/>
    <property type="match status" value="1"/>
</dbReference>
<evidence type="ECO:0000313" key="3">
    <source>
        <dbReference type="EMBL" id="CAI5443737.1"/>
    </source>
</evidence>
<dbReference type="InterPro" id="IPR057641">
    <property type="entry name" value="W02B3_4_N"/>
</dbReference>
<dbReference type="AlphaFoldDB" id="A0A9P1MXX2"/>
<proteinExistence type="predicted"/>
<organism evidence="3 4">
    <name type="scientific">Caenorhabditis angaria</name>
    <dbReference type="NCBI Taxonomy" id="860376"/>
    <lineage>
        <taxon>Eukaryota</taxon>
        <taxon>Metazoa</taxon>
        <taxon>Ecdysozoa</taxon>
        <taxon>Nematoda</taxon>
        <taxon>Chromadorea</taxon>
        <taxon>Rhabditida</taxon>
        <taxon>Rhabditina</taxon>
        <taxon>Rhabditomorpha</taxon>
        <taxon>Rhabditoidea</taxon>
        <taxon>Rhabditidae</taxon>
        <taxon>Peloderinae</taxon>
        <taxon>Caenorhabditis</taxon>
    </lineage>
</organism>
<reference evidence="3" key="1">
    <citation type="submission" date="2022-11" db="EMBL/GenBank/DDBJ databases">
        <authorList>
            <person name="Kikuchi T."/>
        </authorList>
    </citation>
    <scope>NUCLEOTIDE SEQUENCE</scope>
    <source>
        <strain evidence="3">PS1010</strain>
    </source>
</reference>
<keyword evidence="1" id="KW-0472">Membrane</keyword>
<sequence>MKNRTTEIVWLVSNCATPNRRMEIVRNMEKIGIKMKMRQDIRLFLVLLIFYFLSFFIHKTTQVSKAPTVVLMKNPRSIDMSGNESQNDNEKCLKIENLQNNLDFPVLILDKEFLEKIENGSCEQIRKIEVGVDEKFVQNRGFLQDPRFKFVYFENSTEKDFLYLKTEQRTVIPKNFDVRQLGNVILPKNIPIFLGILKFINKNYHSSCNCEGYNFCYSDPQNYLSVGRKFNCTSLQVLKNLGILNTSQNFVDTSKLSRDPKNVIFVSATSDDHYRYTRNSIQSIRKHLPNQKYILYKIGLDQSNSKKLLEEFDNIEIRQFNFSNYPSFVANIKEYRWKSLIIDEVLQEYPNVWWIDAHVFLKSGVLTNTIYEERAENNVTSDILLSIPTYHSNFAVLHTTLLEYFPTSSIPLLKSEKSGAQLGTGFMYFARTRQTLEMLKWWTLCALDSKCMAPDGAKLTCDFSGGKYNVQANCFRYDQSVLNILLLNKFQDHINYFSDHGFVSTDFV</sequence>
<dbReference type="Proteomes" id="UP001152747">
    <property type="component" value="Unassembled WGS sequence"/>
</dbReference>
<feature type="transmembrane region" description="Helical" evidence="1">
    <location>
        <begin position="41"/>
        <end position="58"/>
    </location>
</feature>
<dbReference type="Pfam" id="PF07801">
    <property type="entry name" value="DUF1647"/>
    <property type="match status" value="1"/>
</dbReference>
<accession>A0A9P1MXX2</accession>
<feature type="domain" description="W02B3.4-like N-terminal" evidence="2">
    <location>
        <begin position="100"/>
        <end position="196"/>
    </location>
</feature>
<dbReference type="InterPro" id="IPR012444">
    <property type="entry name" value="DUF1647"/>
</dbReference>
<dbReference type="PANTHER" id="PTHR31389">
    <property type="entry name" value="LD39211P"/>
    <property type="match status" value="1"/>
</dbReference>
<keyword evidence="1" id="KW-0812">Transmembrane</keyword>
<protein>
    <recommendedName>
        <fullName evidence="2">W02B3.4-like N-terminal domain-containing protein</fullName>
    </recommendedName>
</protein>
<evidence type="ECO:0000259" key="2">
    <source>
        <dbReference type="Pfam" id="PF24413"/>
    </source>
</evidence>
<keyword evidence="4" id="KW-1185">Reference proteome</keyword>
<dbReference type="PANTHER" id="PTHR31389:SF4">
    <property type="entry name" value="LD39211P"/>
    <property type="match status" value="1"/>
</dbReference>
<comment type="caution">
    <text evidence="3">The sequence shown here is derived from an EMBL/GenBank/DDBJ whole genome shotgun (WGS) entry which is preliminary data.</text>
</comment>